<evidence type="ECO:0000313" key="2">
    <source>
        <dbReference type="Proteomes" id="UP000789831"/>
    </source>
</evidence>
<dbReference type="OrthoDB" id="1470350at2759"/>
<comment type="caution">
    <text evidence="1">The sequence shown here is derived from an EMBL/GenBank/DDBJ whole genome shotgun (WGS) entry which is preliminary data.</text>
</comment>
<organism evidence="1 2">
    <name type="scientific">Ambispora gerdemannii</name>
    <dbReference type="NCBI Taxonomy" id="144530"/>
    <lineage>
        <taxon>Eukaryota</taxon>
        <taxon>Fungi</taxon>
        <taxon>Fungi incertae sedis</taxon>
        <taxon>Mucoromycota</taxon>
        <taxon>Glomeromycotina</taxon>
        <taxon>Glomeromycetes</taxon>
        <taxon>Archaeosporales</taxon>
        <taxon>Ambisporaceae</taxon>
        <taxon>Ambispora</taxon>
    </lineage>
</organism>
<reference evidence="1" key="1">
    <citation type="submission" date="2021-06" db="EMBL/GenBank/DDBJ databases">
        <authorList>
            <person name="Kallberg Y."/>
            <person name="Tangrot J."/>
            <person name="Rosling A."/>
        </authorList>
    </citation>
    <scope>NUCLEOTIDE SEQUENCE</scope>
    <source>
        <strain evidence="1">MT106</strain>
    </source>
</reference>
<name>A0A9N8YPE7_9GLOM</name>
<dbReference type="EMBL" id="CAJVPL010000044">
    <property type="protein sequence ID" value="CAG8437855.1"/>
    <property type="molecule type" value="Genomic_DNA"/>
</dbReference>
<accession>A0A9N8YPE7</accession>
<evidence type="ECO:0000313" key="1">
    <source>
        <dbReference type="EMBL" id="CAG8437855.1"/>
    </source>
</evidence>
<dbReference type="Proteomes" id="UP000789831">
    <property type="component" value="Unassembled WGS sequence"/>
</dbReference>
<proteinExistence type="predicted"/>
<protein>
    <submittedName>
        <fullName evidence="1">8930_t:CDS:1</fullName>
    </submittedName>
</protein>
<sequence length="67" mass="7530">MTDPSVEKNLLKEFDSLITPDTPENPVPNYDAYATWNETDVPVSPTPIIVSSTSNHRERIIDNLFPS</sequence>
<gene>
    <name evidence="1" type="ORF">AGERDE_LOCUS810</name>
</gene>
<dbReference type="AlphaFoldDB" id="A0A9N8YPE7"/>
<keyword evidence="2" id="KW-1185">Reference proteome</keyword>